<dbReference type="EMBL" id="LXQA011234492">
    <property type="protein sequence ID" value="MCI90074.1"/>
    <property type="molecule type" value="Genomic_DNA"/>
</dbReference>
<dbReference type="Proteomes" id="UP000265520">
    <property type="component" value="Unassembled WGS sequence"/>
</dbReference>
<keyword evidence="1" id="KW-0812">Transmembrane</keyword>
<proteinExistence type="predicted"/>
<dbReference type="AlphaFoldDB" id="A0A392VNW4"/>
<comment type="caution">
    <text evidence="2">The sequence shown here is derived from an EMBL/GenBank/DDBJ whole genome shotgun (WGS) entry which is preliminary data.</text>
</comment>
<name>A0A392VNW4_9FABA</name>
<organism evidence="2 3">
    <name type="scientific">Trifolium medium</name>
    <dbReference type="NCBI Taxonomy" id="97028"/>
    <lineage>
        <taxon>Eukaryota</taxon>
        <taxon>Viridiplantae</taxon>
        <taxon>Streptophyta</taxon>
        <taxon>Embryophyta</taxon>
        <taxon>Tracheophyta</taxon>
        <taxon>Spermatophyta</taxon>
        <taxon>Magnoliopsida</taxon>
        <taxon>eudicotyledons</taxon>
        <taxon>Gunneridae</taxon>
        <taxon>Pentapetalae</taxon>
        <taxon>rosids</taxon>
        <taxon>fabids</taxon>
        <taxon>Fabales</taxon>
        <taxon>Fabaceae</taxon>
        <taxon>Papilionoideae</taxon>
        <taxon>50 kb inversion clade</taxon>
        <taxon>NPAAA clade</taxon>
        <taxon>Hologalegina</taxon>
        <taxon>IRL clade</taxon>
        <taxon>Trifolieae</taxon>
        <taxon>Trifolium</taxon>
    </lineage>
</organism>
<evidence type="ECO:0000313" key="3">
    <source>
        <dbReference type="Proteomes" id="UP000265520"/>
    </source>
</evidence>
<accession>A0A392VNW4</accession>
<evidence type="ECO:0000313" key="2">
    <source>
        <dbReference type="EMBL" id="MCI90074.1"/>
    </source>
</evidence>
<keyword evidence="3" id="KW-1185">Reference proteome</keyword>
<protein>
    <submittedName>
        <fullName evidence="2">Uncharacterized protein</fullName>
    </submittedName>
</protein>
<keyword evidence="1" id="KW-0472">Membrane</keyword>
<keyword evidence="1" id="KW-1133">Transmembrane helix</keyword>
<evidence type="ECO:0000256" key="1">
    <source>
        <dbReference type="SAM" id="Phobius"/>
    </source>
</evidence>
<reference evidence="2 3" key="1">
    <citation type="journal article" date="2018" name="Front. Plant Sci.">
        <title>Red Clover (Trifolium pratense) and Zigzag Clover (T. medium) - A Picture of Genomic Similarities and Differences.</title>
        <authorList>
            <person name="Dluhosova J."/>
            <person name="Istvanek J."/>
            <person name="Nedelnik J."/>
            <person name="Repkova J."/>
        </authorList>
    </citation>
    <scope>NUCLEOTIDE SEQUENCE [LARGE SCALE GENOMIC DNA]</scope>
    <source>
        <strain evidence="3">cv. 10/8</strain>
        <tissue evidence="2">Leaf</tissue>
    </source>
</reference>
<feature type="transmembrane region" description="Helical" evidence="1">
    <location>
        <begin position="6"/>
        <end position="24"/>
    </location>
</feature>
<sequence length="67" mass="7102">GWILIVTPIVLVVLAIVRVLWLLVEMMRMERAVAAQHLATVSVPATVEVQVVAAGGAGAGAWKKNKV</sequence>
<feature type="non-terminal residue" evidence="2">
    <location>
        <position position="1"/>
    </location>
</feature>